<dbReference type="SUPFAM" id="SSF55729">
    <property type="entry name" value="Acyl-CoA N-acyltransferases (Nat)"/>
    <property type="match status" value="1"/>
</dbReference>
<dbReference type="PROSITE" id="PS51186">
    <property type="entry name" value="GNAT"/>
    <property type="match status" value="1"/>
</dbReference>
<dbReference type="AlphaFoldDB" id="A0A841PQJ7"/>
<evidence type="ECO:0000256" key="2">
    <source>
        <dbReference type="ARBA" id="ARBA00023315"/>
    </source>
</evidence>
<comment type="subcellular location">
    <subcellularLocation>
        <location evidence="3">Cytoplasm</location>
    </subcellularLocation>
</comment>
<comment type="similarity">
    <text evidence="3">Belongs to the acetyltransferase family. RimI subfamily.</text>
</comment>
<keyword evidence="3" id="KW-0963">Cytoplasm</keyword>
<keyword evidence="6" id="KW-1185">Reference proteome</keyword>
<accession>A0A841PQJ7</accession>
<comment type="function">
    <text evidence="3">Acetylates the N-terminal alanine of ribosomal protein bS18.</text>
</comment>
<dbReference type="InterPro" id="IPR006464">
    <property type="entry name" value="AcTrfase_RimI/Ard1"/>
</dbReference>
<dbReference type="GO" id="GO:0008999">
    <property type="term" value="F:protein-N-terminal-alanine acetyltransferase activity"/>
    <property type="evidence" value="ECO:0007669"/>
    <property type="project" value="UniProtKB-EC"/>
</dbReference>
<dbReference type="Gene3D" id="3.40.630.30">
    <property type="match status" value="1"/>
</dbReference>
<dbReference type="CDD" id="cd04301">
    <property type="entry name" value="NAT_SF"/>
    <property type="match status" value="1"/>
</dbReference>
<dbReference type="RefSeq" id="WP_246407474.1">
    <property type="nucleotide sequence ID" value="NZ_JACHHJ010000004.1"/>
</dbReference>
<dbReference type="GO" id="GO:0005737">
    <property type="term" value="C:cytoplasm"/>
    <property type="evidence" value="ECO:0007669"/>
    <property type="project" value="UniProtKB-SubCell"/>
</dbReference>
<sequence>MSEQYNIRPMRFTDIEQVLVVEQDSFQMPWTSKAFVNELVKNPFAHYFVADDGRDIIGYCGIWIVMEEAHITNIAVLSGYRHQGVGQSLVKAMIEQSFKLGVQTITLEVRETNTRAQQFYRQFGFRKIDVEKGYYTDNNEDAWIMSLTFD</sequence>
<feature type="domain" description="N-acetyltransferase" evidence="4">
    <location>
        <begin position="5"/>
        <end position="150"/>
    </location>
</feature>
<name>A0A841PQJ7_9BACL</name>
<evidence type="ECO:0000259" key="4">
    <source>
        <dbReference type="PROSITE" id="PS51186"/>
    </source>
</evidence>
<keyword evidence="1 5" id="KW-0808">Transferase</keyword>
<reference evidence="5 6" key="1">
    <citation type="submission" date="2020-08" db="EMBL/GenBank/DDBJ databases">
        <title>Genomic Encyclopedia of Type Strains, Phase IV (KMG-IV): sequencing the most valuable type-strain genomes for metagenomic binning, comparative biology and taxonomic classification.</title>
        <authorList>
            <person name="Goeker M."/>
        </authorList>
    </citation>
    <scope>NUCLEOTIDE SEQUENCE [LARGE SCALE GENOMIC DNA]</scope>
    <source>
        <strain evidence="5 6">DSM 21769</strain>
    </source>
</reference>
<evidence type="ECO:0000313" key="5">
    <source>
        <dbReference type="EMBL" id="MBB6451019.1"/>
    </source>
</evidence>
<keyword evidence="2 5" id="KW-0012">Acyltransferase</keyword>
<comment type="catalytic activity">
    <reaction evidence="3">
        <text>N-terminal L-alanyl-[ribosomal protein bS18] + acetyl-CoA = N-terminal N(alpha)-acetyl-L-alanyl-[ribosomal protein bS18] + CoA + H(+)</text>
        <dbReference type="Rhea" id="RHEA:43756"/>
        <dbReference type="Rhea" id="RHEA-COMP:10676"/>
        <dbReference type="Rhea" id="RHEA-COMP:10677"/>
        <dbReference type="ChEBI" id="CHEBI:15378"/>
        <dbReference type="ChEBI" id="CHEBI:57287"/>
        <dbReference type="ChEBI" id="CHEBI:57288"/>
        <dbReference type="ChEBI" id="CHEBI:64718"/>
        <dbReference type="ChEBI" id="CHEBI:83683"/>
        <dbReference type="EC" id="2.3.1.266"/>
    </reaction>
</comment>
<dbReference type="InterPro" id="IPR000182">
    <property type="entry name" value="GNAT_dom"/>
</dbReference>
<evidence type="ECO:0000256" key="1">
    <source>
        <dbReference type="ARBA" id="ARBA00022679"/>
    </source>
</evidence>
<gene>
    <name evidence="5" type="ORF">HNR44_003009</name>
</gene>
<dbReference type="InterPro" id="IPR016181">
    <property type="entry name" value="Acyl_CoA_acyltransferase"/>
</dbReference>
<dbReference type="EMBL" id="JACHHJ010000004">
    <property type="protein sequence ID" value="MBB6451019.1"/>
    <property type="molecule type" value="Genomic_DNA"/>
</dbReference>
<comment type="caution">
    <text evidence="5">The sequence shown here is derived from an EMBL/GenBank/DDBJ whole genome shotgun (WGS) entry which is preliminary data.</text>
</comment>
<dbReference type="InterPro" id="IPR050832">
    <property type="entry name" value="Bact_Acetyltransf"/>
</dbReference>
<dbReference type="NCBIfam" id="TIGR01575">
    <property type="entry name" value="rimI"/>
    <property type="match status" value="1"/>
</dbReference>
<dbReference type="PANTHER" id="PTHR43877:SF2">
    <property type="entry name" value="AMINOALKYLPHOSPHONATE N-ACETYLTRANSFERASE-RELATED"/>
    <property type="match status" value="1"/>
</dbReference>
<evidence type="ECO:0000256" key="3">
    <source>
        <dbReference type="RuleBase" id="RU363094"/>
    </source>
</evidence>
<dbReference type="Proteomes" id="UP000568839">
    <property type="component" value="Unassembled WGS sequence"/>
</dbReference>
<proteinExistence type="inferred from homology"/>
<protein>
    <recommendedName>
        <fullName evidence="3">[Ribosomal protein bS18]-alanine N-acetyltransferase</fullName>
        <ecNumber evidence="3">2.3.1.266</ecNumber>
    </recommendedName>
</protein>
<dbReference type="EC" id="2.3.1.266" evidence="3"/>
<organism evidence="5 6">
    <name type="scientific">Geomicrobium halophilum</name>
    <dbReference type="NCBI Taxonomy" id="549000"/>
    <lineage>
        <taxon>Bacteria</taxon>
        <taxon>Bacillati</taxon>
        <taxon>Bacillota</taxon>
        <taxon>Bacilli</taxon>
        <taxon>Bacillales</taxon>
        <taxon>Geomicrobium</taxon>
    </lineage>
</organism>
<evidence type="ECO:0000313" key="6">
    <source>
        <dbReference type="Proteomes" id="UP000568839"/>
    </source>
</evidence>
<dbReference type="Pfam" id="PF00583">
    <property type="entry name" value="Acetyltransf_1"/>
    <property type="match status" value="1"/>
</dbReference>
<dbReference type="PANTHER" id="PTHR43877">
    <property type="entry name" value="AMINOALKYLPHOSPHONATE N-ACETYLTRANSFERASE-RELATED-RELATED"/>
    <property type="match status" value="1"/>
</dbReference>